<proteinExistence type="predicted"/>
<name>A0A1A8GYB8_9TELE</name>
<reference evidence="1" key="1">
    <citation type="submission" date="2016-05" db="EMBL/GenBank/DDBJ databases">
        <authorList>
            <person name="Lavstsen T."/>
            <person name="Jespersen J.S."/>
        </authorList>
    </citation>
    <scope>NUCLEOTIDE SEQUENCE</scope>
    <source>
        <tissue evidence="1">Brain</tissue>
    </source>
</reference>
<dbReference type="AlphaFoldDB" id="A0A1A8GYB8"/>
<accession>A0A1A8GYB8</accession>
<organism evidence="1">
    <name type="scientific">Nothobranchius korthausae</name>
    <dbReference type="NCBI Taxonomy" id="1143690"/>
    <lineage>
        <taxon>Eukaryota</taxon>
        <taxon>Metazoa</taxon>
        <taxon>Chordata</taxon>
        <taxon>Craniata</taxon>
        <taxon>Vertebrata</taxon>
        <taxon>Euteleostomi</taxon>
        <taxon>Actinopterygii</taxon>
        <taxon>Neopterygii</taxon>
        <taxon>Teleostei</taxon>
        <taxon>Neoteleostei</taxon>
        <taxon>Acanthomorphata</taxon>
        <taxon>Ovalentaria</taxon>
        <taxon>Atherinomorphae</taxon>
        <taxon>Cyprinodontiformes</taxon>
        <taxon>Nothobranchiidae</taxon>
        <taxon>Nothobranchius</taxon>
    </lineage>
</organism>
<sequence length="68" mass="7862">METYLPFSSLSLRVSPYRPRGRGFSSHRVVTLPMFHQLLSDKMLFEQKEPSGQKCVENTRSLSFILSL</sequence>
<dbReference type="EMBL" id="HAEC01008713">
    <property type="protein sequence ID" value="SBQ76851.1"/>
    <property type="molecule type" value="Transcribed_RNA"/>
</dbReference>
<evidence type="ECO:0000313" key="1">
    <source>
        <dbReference type="EMBL" id="SBQ76851.1"/>
    </source>
</evidence>
<feature type="non-terminal residue" evidence="1">
    <location>
        <position position="68"/>
    </location>
</feature>
<protein>
    <submittedName>
        <fullName evidence="1">Uncharacterized protein</fullName>
    </submittedName>
</protein>
<gene>
    <name evidence="1" type="primary">Nfu_g_1_018598</name>
</gene>
<reference evidence="1" key="2">
    <citation type="submission" date="2016-06" db="EMBL/GenBank/DDBJ databases">
        <title>The genome of a short-lived fish provides insights into sex chromosome evolution and the genetic control of aging.</title>
        <authorList>
            <person name="Reichwald K."/>
            <person name="Felder M."/>
            <person name="Petzold A."/>
            <person name="Koch P."/>
            <person name="Groth M."/>
            <person name="Platzer M."/>
        </authorList>
    </citation>
    <scope>NUCLEOTIDE SEQUENCE</scope>
    <source>
        <tissue evidence="1">Brain</tissue>
    </source>
</reference>